<gene>
    <name evidence="3" type="ORF">DVS28_a1360</name>
</gene>
<dbReference type="SUPFAM" id="SSF55781">
    <property type="entry name" value="GAF domain-like"/>
    <property type="match status" value="2"/>
</dbReference>
<dbReference type="Gene3D" id="3.30.450.40">
    <property type="match status" value="2"/>
</dbReference>
<dbReference type="GO" id="GO:0071111">
    <property type="term" value="F:cyclic-guanylate-specific phosphodiesterase activity"/>
    <property type="evidence" value="ECO:0007669"/>
    <property type="project" value="InterPro"/>
</dbReference>
<dbReference type="InterPro" id="IPR029016">
    <property type="entry name" value="GAF-like_dom_sf"/>
</dbReference>
<accession>A0A346XV12</accession>
<protein>
    <submittedName>
        <fullName evidence="3">Diguanylate cyclase/phosphodiesterase (GGDEF &amp; EAL domains) with PAS/PAC sensor(S)</fullName>
    </submittedName>
</protein>
<dbReference type="InterPro" id="IPR000160">
    <property type="entry name" value="GGDEF_dom"/>
</dbReference>
<dbReference type="PROSITE" id="PS50887">
    <property type="entry name" value="GGDEF"/>
    <property type="match status" value="1"/>
</dbReference>
<keyword evidence="4" id="KW-1185">Reference proteome</keyword>
<feature type="domain" description="EAL" evidence="1">
    <location>
        <begin position="471"/>
        <end position="721"/>
    </location>
</feature>
<evidence type="ECO:0000313" key="4">
    <source>
        <dbReference type="Proteomes" id="UP000264006"/>
    </source>
</evidence>
<sequence length="727" mass="78042">MTNSPPPPLAVAITIEAIAGDAVDRVIDAGFPRAGVYVERAKRLRCLAQRGFDRVHDGIPPQVGILGTTFSRGEVTVVRDVATDGRVPTGGSTGAEVCIPIRYRSRVVGVFAIESCVGLSDDDLVHLMTIVADLEASIEAVGGPGQDSPWQALARETPDLATARDPGEILHLAAERAPGLAGTSSALVRRVEGGRIRSASWGPASPILDHLEDTQLDVIAGWTGGTVSVYTHGAPSANGDDAGLAHAGLRSWIAVPLRSGHPGDLLLLADTAPMRTDPSMVQVLEVYAAHVASALRMTDAFDELRFRARRDSVTGLEHASAFHDTFTAMRAAPSSGLGIVLLDVDHLKRINDRDGHAVGDQVLRSMARRLETAVGTHTLFRVGGDEFAVIVPADEPADVAEVAERLRYAARSEQVSVCVGVSHRSLDQLRLDGTHDHMLSEADLAVQAAKREGRNRVEVFTAAMGAALVDRARMTADLAQAIENDELRMVYQPLVDTGRGIVIGAEALMRWQSPTRGNVRPDEFIPIAEESGQIIELGDWAIRQVVQQAVEWDVTGRDLKIGVNVSGLQLRPAFVETVRDLLAQSGLEPARLILELTESGLVDDDHRISLIGLLRDLGVTVAIDDFGTGYSSLSYLRRLPIDILKIDRSFINELHDQRNAAVAKTIIDLTRTLSLDCVAEGIETEEQLSQLQALGCQSVQGYLFAKPMEAQELMAFVAGFGATAVLG</sequence>
<dbReference type="SMART" id="SM00052">
    <property type="entry name" value="EAL"/>
    <property type="match status" value="1"/>
</dbReference>
<dbReference type="KEGG" id="euz:DVS28_a1360"/>
<dbReference type="SMART" id="SM00267">
    <property type="entry name" value="GGDEF"/>
    <property type="match status" value="1"/>
</dbReference>
<dbReference type="InterPro" id="IPR029787">
    <property type="entry name" value="Nucleotide_cyclase"/>
</dbReference>
<dbReference type="PANTHER" id="PTHR33121:SF70">
    <property type="entry name" value="SIGNALING PROTEIN YKOW"/>
    <property type="match status" value="1"/>
</dbReference>
<dbReference type="NCBIfam" id="TIGR00254">
    <property type="entry name" value="GGDEF"/>
    <property type="match status" value="1"/>
</dbReference>
<dbReference type="Pfam" id="PF00990">
    <property type="entry name" value="GGDEF"/>
    <property type="match status" value="1"/>
</dbReference>
<dbReference type="SUPFAM" id="SSF141868">
    <property type="entry name" value="EAL domain-like"/>
    <property type="match status" value="1"/>
</dbReference>
<dbReference type="Pfam" id="PF00563">
    <property type="entry name" value="EAL"/>
    <property type="match status" value="1"/>
</dbReference>
<evidence type="ECO:0000259" key="2">
    <source>
        <dbReference type="PROSITE" id="PS50887"/>
    </source>
</evidence>
<dbReference type="SUPFAM" id="SSF55073">
    <property type="entry name" value="Nucleotide cyclase"/>
    <property type="match status" value="1"/>
</dbReference>
<dbReference type="EMBL" id="CP031165">
    <property type="protein sequence ID" value="AXV06059.1"/>
    <property type="molecule type" value="Genomic_DNA"/>
</dbReference>
<dbReference type="InterPro" id="IPR001633">
    <property type="entry name" value="EAL_dom"/>
</dbReference>
<dbReference type="InterPro" id="IPR043128">
    <property type="entry name" value="Rev_trsase/Diguanyl_cyclase"/>
</dbReference>
<name>A0A346XV12_9ACTN</name>
<reference evidence="3 4" key="1">
    <citation type="submission" date="2018-09" db="EMBL/GenBank/DDBJ databases">
        <title>Complete genome sequence of Euzebya sp. DY32-46 isolated from seawater of Pacific Ocean.</title>
        <authorList>
            <person name="Xu L."/>
            <person name="Wu Y.-H."/>
            <person name="Xu X.-W."/>
        </authorList>
    </citation>
    <scope>NUCLEOTIDE SEQUENCE [LARGE SCALE GENOMIC DNA]</scope>
    <source>
        <strain evidence="3 4">DY32-46</strain>
    </source>
</reference>
<dbReference type="PANTHER" id="PTHR33121">
    <property type="entry name" value="CYCLIC DI-GMP PHOSPHODIESTERASE PDEF"/>
    <property type="match status" value="1"/>
</dbReference>
<dbReference type="Proteomes" id="UP000264006">
    <property type="component" value="Chromosome"/>
</dbReference>
<dbReference type="RefSeq" id="WP_164710024.1">
    <property type="nucleotide sequence ID" value="NZ_CP031165.1"/>
</dbReference>
<proteinExistence type="predicted"/>
<evidence type="ECO:0000259" key="1">
    <source>
        <dbReference type="PROSITE" id="PS50883"/>
    </source>
</evidence>
<dbReference type="InterPro" id="IPR035919">
    <property type="entry name" value="EAL_sf"/>
</dbReference>
<dbReference type="Gene3D" id="3.20.20.450">
    <property type="entry name" value="EAL domain"/>
    <property type="match status" value="1"/>
</dbReference>
<dbReference type="CDD" id="cd01948">
    <property type="entry name" value="EAL"/>
    <property type="match status" value="1"/>
</dbReference>
<dbReference type="CDD" id="cd01949">
    <property type="entry name" value="GGDEF"/>
    <property type="match status" value="1"/>
</dbReference>
<feature type="domain" description="GGDEF" evidence="2">
    <location>
        <begin position="335"/>
        <end position="462"/>
    </location>
</feature>
<dbReference type="Gene3D" id="3.30.70.270">
    <property type="match status" value="1"/>
</dbReference>
<organism evidence="3 4">
    <name type="scientific">Euzebya pacifica</name>
    <dbReference type="NCBI Taxonomy" id="1608957"/>
    <lineage>
        <taxon>Bacteria</taxon>
        <taxon>Bacillati</taxon>
        <taxon>Actinomycetota</taxon>
        <taxon>Nitriliruptoria</taxon>
        <taxon>Euzebyales</taxon>
    </lineage>
</organism>
<dbReference type="InterPro" id="IPR003018">
    <property type="entry name" value="GAF"/>
</dbReference>
<dbReference type="AlphaFoldDB" id="A0A346XV12"/>
<dbReference type="Pfam" id="PF01590">
    <property type="entry name" value="GAF"/>
    <property type="match status" value="1"/>
</dbReference>
<dbReference type="PROSITE" id="PS50883">
    <property type="entry name" value="EAL"/>
    <property type="match status" value="1"/>
</dbReference>
<evidence type="ECO:0000313" key="3">
    <source>
        <dbReference type="EMBL" id="AXV06059.1"/>
    </source>
</evidence>
<dbReference type="InterPro" id="IPR050706">
    <property type="entry name" value="Cyclic-di-GMP_PDE-like"/>
</dbReference>